<evidence type="ECO:0000313" key="8">
    <source>
        <dbReference type="EMBL" id="KAK4203545.1"/>
    </source>
</evidence>
<dbReference type="NCBIfam" id="NF003617">
    <property type="entry name" value="PRK05261.1-2"/>
    <property type="match status" value="1"/>
</dbReference>
<feature type="region of interest" description="Disordered" evidence="5">
    <location>
        <begin position="1"/>
        <end position="35"/>
    </location>
</feature>
<evidence type="ECO:0000259" key="6">
    <source>
        <dbReference type="Pfam" id="PF09363"/>
    </source>
</evidence>
<comment type="similarity">
    <text evidence="2">Belongs to the XFP family.</text>
</comment>
<gene>
    <name evidence="8" type="ORF">QBC40DRAFT_316230</name>
</gene>
<organism evidence="8 9">
    <name type="scientific">Triangularia verruculosa</name>
    <dbReference type="NCBI Taxonomy" id="2587418"/>
    <lineage>
        <taxon>Eukaryota</taxon>
        <taxon>Fungi</taxon>
        <taxon>Dikarya</taxon>
        <taxon>Ascomycota</taxon>
        <taxon>Pezizomycotina</taxon>
        <taxon>Sordariomycetes</taxon>
        <taxon>Sordariomycetidae</taxon>
        <taxon>Sordariales</taxon>
        <taxon>Podosporaceae</taxon>
        <taxon>Triangularia</taxon>
    </lineage>
</organism>
<dbReference type="PROSITE" id="PS60003">
    <property type="entry name" value="PHOSPHOKETOLASE_2"/>
    <property type="match status" value="1"/>
</dbReference>
<dbReference type="PANTHER" id="PTHR31273:SF0">
    <property type="entry name" value="PHOSPHOKETOLASE-RELATED"/>
    <property type="match status" value="1"/>
</dbReference>
<feature type="domain" description="Xylulose 5-phosphate/Fructose 6-phosphate phosphoketolase C-terminal" evidence="6">
    <location>
        <begin position="618"/>
        <end position="823"/>
    </location>
</feature>
<dbReference type="InterPro" id="IPR009014">
    <property type="entry name" value="Transketo_C/PFOR_II"/>
</dbReference>
<feature type="compositionally biased region" description="Pro residues" evidence="5">
    <location>
        <begin position="7"/>
        <end position="20"/>
    </location>
</feature>
<evidence type="ECO:0000259" key="7">
    <source>
        <dbReference type="Pfam" id="PF09364"/>
    </source>
</evidence>
<dbReference type="InterPro" id="IPR019790">
    <property type="entry name" value="Xul5P/Fru6P_PKetolase_CS"/>
</dbReference>
<proteinExistence type="inferred from homology"/>
<dbReference type="PANTHER" id="PTHR31273">
    <property type="entry name" value="PHOSPHOKETOLASE-RELATED"/>
    <property type="match status" value="1"/>
</dbReference>
<dbReference type="GO" id="GO:0016832">
    <property type="term" value="F:aldehyde-lyase activity"/>
    <property type="evidence" value="ECO:0007669"/>
    <property type="project" value="InterPro"/>
</dbReference>
<dbReference type="Pfam" id="PF03894">
    <property type="entry name" value="XFP"/>
    <property type="match status" value="1"/>
</dbReference>
<evidence type="ECO:0000256" key="1">
    <source>
        <dbReference type="ARBA" id="ARBA00001964"/>
    </source>
</evidence>
<accession>A0AAN7B034</accession>
<dbReference type="Pfam" id="PF09363">
    <property type="entry name" value="XFP_C"/>
    <property type="match status" value="1"/>
</dbReference>
<reference evidence="8" key="2">
    <citation type="submission" date="2023-05" db="EMBL/GenBank/DDBJ databases">
        <authorList>
            <consortium name="Lawrence Berkeley National Laboratory"/>
            <person name="Steindorff A."/>
            <person name="Hensen N."/>
            <person name="Bonometti L."/>
            <person name="Westerberg I."/>
            <person name="Brannstrom I.O."/>
            <person name="Guillou S."/>
            <person name="Cros-Aarteil S."/>
            <person name="Calhoun S."/>
            <person name="Haridas S."/>
            <person name="Kuo A."/>
            <person name="Mondo S."/>
            <person name="Pangilinan J."/>
            <person name="Riley R."/>
            <person name="Labutti K."/>
            <person name="Andreopoulos B."/>
            <person name="Lipzen A."/>
            <person name="Chen C."/>
            <person name="Yanf M."/>
            <person name="Daum C."/>
            <person name="Ng V."/>
            <person name="Clum A."/>
            <person name="Ohm R."/>
            <person name="Martin F."/>
            <person name="Silar P."/>
            <person name="Natvig D."/>
            <person name="Lalanne C."/>
            <person name="Gautier V."/>
            <person name="Ament-Velasquez S.L."/>
            <person name="Kruys A."/>
            <person name="Hutchinson M.I."/>
            <person name="Powell A.J."/>
            <person name="Barry K."/>
            <person name="Miller A.N."/>
            <person name="Grigoriev I.V."/>
            <person name="Debuchy R."/>
            <person name="Gladieux P."/>
            <person name="Thoren M.H."/>
            <person name="Johannesson H."/>
        </authorList>
    </citation>
    <scope>NUCLEOTIDE SEQUENCE</scope>
    <source>
        <strain evidence="8">CBS 315.58</strain>
    </source>
</reference>
<keyword evidence="3" id="KW-0786">Thiamine pyrophosphate</keyword>
<name>A0AAN7B034_9PEZI</name>
<reference evidence="8" key="1">
    <citation type="journal article" date="2023" name="Mol. Phylogenet. Evol.">
        <title>Genome-scale phylogeny and comparative genomics of the fungal order Sordariales.</title>
        <authorList>
            <person name="Hensen N."/>
            <person name="Bonometti L."/>
            <person name="Westerberg I."/>
            <person name="Brannstrom I.O."/>
            <person name="Guillou S."/>
            <person name="Cros-Aarteil S."/>
            <person name="Calhoun S."/>
            <person name="Haridas S."/>
            <person name="Kuo A."/>
            <person name="Mondo S."/>
            <person name="Pangilinan J."/>
            <person name="Riley R."/>
            <person name="LaButti K."/>
            <person name="Andreopoulos B."/>
            <person name="Lipzen A."/>
            <person name="Chen C."/>
            <person name="Yan M."/>
            <person name="Daum C."/>
            <person name="Ng V."/>
            <person name="Clum A."/>
            <person name="Steindorff A."/>
            <person name="Ohm R.A."/>
            <person name="Martin F."/>
            <person name="Silar P."/>
            <person name="Natvig D.O."/>
            <person name="Lalanne C."/>
            <person name="Gautier V."/>
            <person name="Ament-Velasquez S.L."/>
            <person name="Kruys A."/>
            <person name="Hutchinson M.I."/>
            <person name="Powell A.J."/>
            <person name="Barry K."/>
            <person name="Miller A.N."/>
            <person name="Grigoriev I.V."/>
            <person name="Debuchy R."/>
            <person name="Gladieux P."/>
            <person name="Hiltunen Thoren M."/>
            <person name="Johannesson H."/>
        </authorList>
    </citation>
    <scope>NUCLEOTIDE SEQUENCE</scope>
    <source>
        <strain evidence="8">CBS 315.58</strain>
    </source>
</reference>
<dbReference type="AlphaFoldDB" id="A0AAN7B034"/>
<dbReference type="PIRSF" id="PIRSF017245">
    <property type="entry name" value="Phosphoketolase"/>
    <property type="match status" value="1"/>
</dbReference>
<dbReference type="InterPro" id="IPR005593">
    <property type="entry name" value="Xul5P/Fru6P_PKetolase"/>
</dbReference>
<dbReference type="Gene3D" id="3.40.50.970">
    <property type="match status" value="2"/>
</dbReference>
<comment type="cofactor">
    <cofactor evidence="1">
        <name>thiamine diphosphate</name>
        <dbReference type="ChEBI" id="CHEBI:58937"/>
    </cofactor>
</comment>
<keyword evidence="4" id="KW-0456">Lyase</keyword>
<evidence type="ECO:0000313" key="9">
    <source>
        <dbReference type="Proteomes" id="UP001303160"/>
    </source>
</evidence>
<dbReference type="InterPro" id="IPR029061">
    <property type="entry name" value="THDP-binding"/>
</dbReference>
<dbReference type="NCBIfam" id="NF003619">
    <property type="entry name" value="PRK05261.1-4"/>
    <property type="match status" value="1"/>
</dbReference>
<dbReference type="InterPro" id="IPR018970">
    <property type="entry name" value="Xul5P/Fru6P_PKetolase_N"/>
</dbReference>
<evidence type="ECO:0000256" key="5">
    <source>
        <dbReference type="SAM" id="MobiDB-lite"/>
    </source>
</evidence>
<dbReference type="Pfam" id="PF09364">
    <property type="entry name" value="XFP_N"/>
    <property type="match status" value="1"/>
</dbReference>
<evidence type="ECO:0000256" key="2">
    <source>
        <dbReference type="ARBA" id="ARBA00005623"/>
    </source>
</evidence>
<evidence type="ECO:0000256" key="4">
    <source>
        <dbReference type="ARBA" id="ARBA00023239"/>
    </source>
</evidence>
<feature type="domain" description="Xylulose 5-phosphate/Fructose 6-phosphate phosphoketolase N-terminal" evidence="7">
    <location>
        <begin position="36"/>
        <end position="397"/>
    </location>
</feature>
<comment type="caution">
    <text evidence="8">The sequence shown here is derived from an EMBL/GenBank/DDBJ whole genome shotgun (WGS) entry which is preliminary data.</text>
</comment>
<dbReference type="CDD" id="cd02011">
    <property type="entry name" value="TPP_PK"/>
    <property type="match status" value="1"/>
</dbReference>
<dbReference type="PROSITE" id="PS60002">
    <property type="entry name" value="PHOSPHOKETOLASE_1"/>
    <property type="match status" value="1"/>
</dbReference>
<dbReference type="SUPFAM" id="SSF52518">
    <property type="entry name" value="Thiamin diphosphate-binding fold (THDP-binding)"/>
    <property type="match status" value="2"/>
</dbReference>
<evidence type="ECO:0000256" key="3">
    <source>
        <dbReference type="ARBA" id="ARBA00023052"/>
    </source>
</evidence>
<keyword evidence="9" id="KW-1185">Reference proteome</keyword>
<dbReference type="InterPro" id="IPR018969">
    <property type="entry name" value="Xul5P/Fru6P_PKetolase_C"/>
</dbReference>
<dbReference type="InterPro" id="IPR019789">
    <property type="entry name" value="Xul5P/Fru6P_PKetolase_ThDP_BS"/>
</dbReference>
<protein>
    <submittedName>
        <fullName evidence="8">XFP N-terminal domain-containing protein</fullName>
    </submittedName>
</protein>
<dbReference type="Proteomes" id="UP001303160">
    <property type="component" value="Unassembled WGS sequence"/>
</dbReference>
<dbReference type="GO" id="GO:0005975">
    <property type="term" value="P:carbohydrate metabolic process"/>
    <property type="evidence" value="ECO:0007669"/>
    <property type="project" value="InterPro"/>
</dbReference>
<dbReference type="EMBL" id="MU863888">
    <property type="protein sequence ID" value="KAK4203545.1"/>
    <property type="molecule type" value="Genomic_DNA"/>
</dbReference>
<sequence>MDKQQDPNPPPQPQPQPPLSISPYGPARSTIPGTPLTPSEISQYNAFFKASLYLSLGMIYLRTNPLLTTPLSKSHLKPRPLGHFGSCPGQIFTYMHFNRLITKHNLNTIFISGPGHGAPAVLSQAYLEGTYSEIYPSCSLDPPGLEKFFKQFSFPGGIGSHATPETPGSLHEGGELGYSISHAFGAVFDNPDLIALTIVGDGEAETGPLATSWHSTKFLNPVTDGAVLPVLHLNGYKINNPSILARIRHEELRDLFRGYGWEACFVEGDEMGSMHQGMAATLEYCVREIKRIQQEAREEGKGERPVWPMVVLRSPKGWTGPRRVGERFLEGYWRSHQVPLTGVNESDEQRGLLEEWMRGYEPGKLFNAGGKGVSEELRGLCPQGERRMSANPVANGGGLLAKPLRMPDFKEYALTVEHPGGGRLEGSMGNMARFLRDVIANNPTNFRLFGPDETESNKLGAVYEVAKKVWMGEYFEEDEDGGNLAREGRVMEMLSEHTCEGWLEGYLLTGRHGLLNSYEPFIHVIDSMVNQHCKWLEKSLEVSWRRPIPSLNILLTAVVWRQDHNGFTHQDPGFLDVVANKSPEVVRIYLPPDGNCLLSVTDHCLRSSNYVNVIVADKQPHLQFLSMPDAVIHCTKGIGIWPAFSSCPPATSPDLVMASCGDISTQESIAAISLLLDHFPALHIRCVNVVDLFKLISHDEHPHGLTTTEYVSLFTDVKPVVFNFHSYPWLVYRLTHGRPNVGNMVVKGYREKGNIDTPLELAIRNGTDRFSLAMEAIDRLEESGVLKGRGGQVRDELRNEQLRCQAMAFEEGVDPVEITGWTWPRERERGLWGERHCD</sequence>
<dbReference type="Gene3D" id="3.40.50.920">
    <property type="match status" value="1"/>
</dbReference>